<evidence type="ECO:0000313" key="9">
    <source>
        <dbReference type="Proteomes" id="UP000001693"/>
    </source>
</evidence>
<dbReference type="PROSITE" id="PS51007">
    <property type="entry name" value="CYTC"/>
    <property type="match status" value="1"/>
</dbReference>
<feature type="region of interest" description="Disordered" evidence="5">
    <location>
        <begin position="565"/>
        <end position="592"/>
    </location>
</feature>
<feature type="domain" description="Cytochrome c" evidence="7">
    <location>
        <begin position="47"/>
        <end position="181"/>
    </location>
</feature>
<proteinExistence type="predicted"/>
<keyword evidence="1 4" id="KW-0349">Heme</keyword>
<feature type="signal peptide" evidence="6">
    <location>
        <begin position="1"/>
        <end position="24"/>
    </location>
</feature>
<evidence type="ECO:0000256" key="5">
    <source>
        <dbReference type="SAM" id="MobiDB-lite"/>
    </source>
</evidence>
<dbReference type="eggNOG" id="COG2010">
    <property type="taxonomic scope" value="Bacteria"/>
</dbReference>
<protein>
    <recommendedName>
        <fullName evidence="7">Cytochrome c domain-containing protein</fullName>
    </recommendedName>
</protein>
<dbReference type="HOGENOM" id="CLU_483802_0_0_4"/>
<reference evidence="8 9" key="1">
    <citation type="submission" date="2008-03" db="EMBL/GenBank/DDBJ databases">
        <title>Complete sequence of Leptothrix cholodnii SP-6.</title>
        <authorList>
            <consortium name="US DOE Joint Genome Institute"/>
            <person name="Copeland A."/>
            <person name="Lucas S."/>
            <person name="Lapidus A."/>
            <person name="Glavina del Rio T."/>
            <person name="Dalin E."/>
            <person name="Tice H."/>
            <person name="Bruce D."/>
            <person name="Goodwin L."/>
            <person name="Pitluck S."/>
            <person name="Chertkov O."/>
            <person name="Brettin T."/>
            <person name="Detter J.C."/>
            <person name="Han C."/>
            <person name="Kuske C.R."/>
            <person name="Schmutz J."/>
            <person name="Larimer F."/>
            <person name="Land M."/>
            <person name="Hauser L."/>
            <person name="Kyrpides N."/>
            <person name="Lykidis A."/>
            <person name="Emerson D."/>
            <person name="Richardson P."/>
        </authorList>
    </citation>
    <scope>NUCLEOTIDE SEQUENCE [LARGE SCALE GENOMIC DNA]</scope>
    <source>
        <strain evidence="9">ATCC 51168 / LMG 8142 / SP-6</strain>
    </source>
</reference>
<evidence type="ECO:0000256" key="4">
    <source>
        <dbReference type="PROSITE-ProRule" id="PRU00433"/>
    </source>
</evidence>
<keyword evidence="3 4" id="KW-0408">Iron</keyword>
<dbReference type="RefSeq" id="WP_012348793.1">
    <property type="nucleotide sequence ID" value="NC_010524.1"/>
</dbReference>
<dbReference type="OrthoDB" id="5558268at2"/>
<dbReference type="InterPro" id="IPR036909">
    <property type="entry name" value="Cyt_c-like_dom_sf"/>
</dbReference>
<dbReference type="Pfam" id="PF00034">
    <property type="entry name" value="Cytochrom_C"/>
    <property type="match status" value="1"/>
</dbReference>
<keyword evidence="6" id="KW-0732">Signal</keyword>
<dbReference type="Proteomes" id="UP000001693">
    <property type="component" value="Chromosome"/>
</dbReference>
<evidence type="ECO:0000256" key="2">
    <source>
        <dbReference type="ARBA" id="ARBA00022723"/>
    </source>
</evidence>
<dbReference type="STRING" id="395495.Lcho_3792"/>
<keyword evidence="2 4" id="KW-0479">Metal-binding</keyword>
<dbReference type="GO" id="GO:0009055">
    <property type="term" value="F:electron transfer activity"/>
    <property type="evidence" value="ECO:0007669"/>
    <property type="project" value="InterPro"/>
</dbReference>
<dbReference type="GO" id="GO:0020037">
    <property type="term" value="F:heme binding"/>
    <property type="evidence" value="ECO:0007669"/>
    <property type="project" value="InterPro"/>
</dbReference>
<dbReference type="SUPFAM" id="SSF46626">
    <property type="entry name" value="Cytochrome c"/>
    <property type="match status" value="1"/>
</dbReference>
<evidence type="ECO:0000313" key="8">
    <source>
        <dbReference type="EMBL" id="ACB36046.1"/>
    </source>
</evidence>
<dbReference type="InterPro" id="IPR009056">
    <property type="entry name" value="Cyt_c-like_dom"/>
</dbReference>
<dbReference type="EMBL" id="CP001013">
    <property type="protein sequence ID" value="ACB36046.1"/>
    <property type="molecule type" value="Genomic_DNA"/>
</dbReference>
<dbReference type="KEGG" id="lch:Lcho_3792"/>
<evidence type="ECO:0000256" key="3">
    <source>
        <dbReference type="ARBA" id="ARBA00023004"/>
    </source>
</evidence>
<name>B1Y6L8_LEPCP</name>
<accession>B1Y6L8</accession>
<sequence precursor="true">MKKLLVSAAIGLLGWIGVTAPAWSQDRAPSPVAPASARAADSADDAALIALGRRVYREGLGVDGQPLVAVRGGGLQASGAAVACVNCHRSSGLGAVEGNIAVSPITGRYLFGQDGRAVVQQNIRGVKAFNQHHAPYDEHSVAAAIRAGVHVSGRALDPLMPRFQIDDASMKALLAYLRPLSSGVAPGVADKQIRLASVVTPDVEPARRQLFIDTVTAAVRQKNGSVVHGQRAMSSAAEMLLRTARNWQHEVWELHGPEETWAAQLQAHQARAPVFALVSGLGASRWAPVHRFCEQQAMPCWFPSVTQPPVESETDNYSVYFSRGLWLEADVLAQRWQQAGAQAPRRVLQVLGDAADAPVLDSVEAAMAGGSMTFERVAFDAARAPALLQRLRALGARDAAVLWLRPVQVEALVAAMSGPERSQVRHDGAALVWSGQLLAGQAPNLPPAWLAASEVVYPYQLPDRRGGSLSYFRQWLQIARLPLADEVLQSEVYFALAFLSDVLVDMLDNVQRDYLLDRAESMLTLRETARAEDEAREQSTVAVNRGPRAGLRGVLVERNVATRPLPGRRPIAQPADSVEPASELPRSEGTTVYPRLSLAPGQRHASRGAYVLRYRPAAAPGQAPQAEALSDWITP</sequence>
<dbReference type="GO" id="GO:0046872">
    <property type="term" value="F:metal ion binding"/>
    <property type="evidence" value="ECO:0007669"/>
    <property type="project" value="UniProtKB-KW"/>
</dbReference>
<evidence type="ECO:0000256" key="6">
    <source>
        <dbReference type="SAM" id="SignalP"/>
    </source>
</evidence>
<evidence type="ECO:0000256" key="1">
    <source>
        <dbReference type="ARBA" id="ARBA00022617"/>
    </source>
</evidence>
<evidence type="ECO:0000259" key="7">
    <source>
        <dbReference type="PROSITE" id="PS51007"/>
    </source>
</evidence>
<gene>
    <name evidence="8" type="ordered locus">Lcho_3792</name>
</gene>
<keyword evidence="9" id="KW-1185">Reference proteome</keyword>
<feature type="chain" id="PRO_5002772864" description="Cytochrome c domain-containing protein" evidence="6">
    <location>
        <begin position="25"/>
        <end position="635"/>
    </location>
</feature>
<organism evidence="8 9">
    <name type="scientific">Leptothrix cholodnii (strain ATCC 51168 / LMG 8142 / SP-6)</name>
    <name type="common">Leptothrix discophora (strain SP-6)</name>
    <dbReference type="NCBI Taxonomy" id="395495"/>
    <lineage>
        <taxon>Bacteria</taxon>
        <taxon>Pseudomonadati</taxon>
        <taxon>Pseudomonadota</taxon>
        <taxon>Betaproteobacteria</taxon>
        <taxon>Burkholderiales</taxon>
        <taxon>Sphaerotilaceae</taxon>
        <taxon>Leptothrix</taxon>
    </lineage>
</organism>
<dbReference type="AlphaFoldDB" id="B1Y6L8"/>